<dbReference type="WBParaSite" id="EN70_1358">
    <property type="protein sequence ID" value="EN70_1358"/>
    <property type="gene ID" value="EN70_1358"/>
</dbReference>
<keyword evidence="1" id="KW-0472">Membrane</keyword>
<keyword evidence="2" id="KW-1185">Reference proteome</keyword>
<organism evidence="2 3">
    <name type="scientific">Loa loa</name>
    <name type="common">Eye worm</name>
    <name type="synonym">Filaria loa</name>
    <dbReference type="NCBI Taxonomy" id="7209"/>
    <lineage>
        <taxon>Eukaryota</taxon>
        <taxon>Metazoa</taxon>
        <taxon>Ecdysozoa</taxon>
        <taxon>Nematoda</taxon>
        <taxon>Chromadorea</taxon>
        <taxon>Rhabditida</taxon>
        <taxon>Spirurina</taxon>
        <taxon>Spiruromorpha</taxon>
        <taxon>Filarioidea</taxon>
        <taxon>Onchocercidae</taxon>
        <taxon>Loa</taxon>
    </lineage>
</organism>
<evidence type="ECO:0000313" key="3">
    <source>
        <dbReference type="WBParaSite" id="EN70_1358"/>
    </source>
</evidence>
<feature type="transmembrane region" description="Helical" evidence="1">
    <location>
        <begin position="125"/>
        <end position="146"/>
    </location>
</feature>
<dbReference type="Proteomes" id="UP000095285">
    <property type="component" value="Unassembled WGS sequence"/>
</dbReference>
<keyword evidence="1" id="KW-0812">Transmembrane</keyword>
<name>A0A1I7VDI0_LOALO</name>
<reference evidence="2" key="1">
    <citation type="submission" date="2012-04" db="EMBL/GenBank/DDBJ databases">
        <title>The Genome Sequence of Loa loa.</title>
        <authorList>
            <consortium name="The Broad Institute Genome Sequencing Platform"/>
            <consortium name="Broad Institute Genome Sequencing Center for Infectious Disease"/>
            <person name="Nutman T.B."/>
            <person name="Fink D.L."/>
            <person name="Russ C."/>
            <person name="Young S."/>
            <person name="Zeng Q."/>
            <person name="Gargeya S."/>
            <person name="Alvarado L."/>
            <person name="Berlin A."/>
            <person name="Chapman S.B."/>
            <person name="Chen Z."/>
            <person name="Freedman E."/>
            <person name="Gellesch M."/>
            <person name="Goldberg J."/>
            <person name="Griggs A."/>
            <person name="Gujja S."/>
            <person name="Heilman E.R."/>
            <person name="Heiman D."/>
            <person name="Howarth C."/>
            <person name="Mehta T."/>
            <person name="Neiman D."/>
            <person name="Pearson M."/>
            <person name="Roberts A."/>
            <person name="Saif S."/>
            <person name="Shea T."/>
            <person name="Shenoy N."/>
            <person name="Sisk P."/>
            <person name="Stolte C."/>
            <person name="Sykes S."/>
            <person name="White J."/>
            <person name="Yandava C."/>
            <person name="Haas B."/>
            <person name="Henn M.R."/>
            <person name="Nusbaum C."/>
            <person name="Birren B."/>
        </authorList>
    </citation>
    <scope>NUCLEOTIDE SEQUENCE [LARGE SCALE GENOMIC DNA]</scope>
</reference>
<reference evidence="3" key="2">
    <citation type="submission" date="2016-11" db="UniProtKB">
        <authorList>
            <consortium name="WormBaseParasite"/>
        </authorList>
    </citation>
    <scope>IDENTIFICATION</scope>
</reference>
<keyword evidence="1" id="KW-1133">Transmembrane helix</keyword>
<dbReference type="STRING" id="7209.A0A1I7VDI0"/>
<evidence type="ECO:0000256" key="1">
    <source>
        <dbReference type="SAM" id="Phobius"/>
    </source>
</evidence>
<sequence length="155" mass="16892">MPAKVRSAVGAYSALNDNNQGSSRNDAQIGLGIAIKEIGIFDDEEIRSADQSTRPVPCPKEPFKMPAYVGYAEVISIGKQLNNVQRISQELDSKYHCGKADTNDNLIALPGKCISDDQIAEEKQLWGLLNGCIAIAALFFLGKLYVANTVTVKRY</sequence>
<accession>A0A1I7VDI0</accession>
<protein>
    <submittedName>
        <fullName evidence="3">ZP domain-containing protein</fullName>
    </submittedName>
</protein>
<dbReference type="AlphaFoldDB" id="A0A1I7VDI0"/>
<proteinExistence type="predicted"/>
<evidence type="ECO:0000313" key="2">
    <source>
        <dbReference type="Proteomes" id="UP000095285"/>
    </source>
</evidence>